<feature type="domain" description="Laminin EGF-like" evidence="24">
    <location>
        <begin position="1667"/>
        <end position="1714"/>
    </location>
</feature>
<feature type="disulfide bond" evidence="18">
    <location>
        <begin position="678"/>
        <end position="688"/>
    </location>
</feature>
<dbReference type="InterPro" id="IPR001881">
    <property type="entry name" value="EGF-like_Ca-bd_dom"/>
</dbReference>
<dbReference type="SMART" id="SM00042">
    <property type="entry name" value="CUB"/>
    <property type="match status" value="1"/>
</dbReference>
<dbReference type="SMART" id="SM00181">
    <property type="entry name" value="EGF"/>
    <property type="match status" value="12"/>
</dbReference>
<organism evidence="25 26">
    <name type="scientific">Cervus elaphus hippelaphus</name>
    <name type="common">European red deer</name>
    <dbReference type="NCBI Taxonomy" id="46360"/>
    <lineage>
        <taxon>Eukaryota</taxon>
        <taxon>Metazoa</taxon>
        <taxon>Chordata</taxon>
        <taxon>Craniata</taxon>
        <taxon>Vertebrata</taxon>
        <taxon>Euteleostomi</taxon>
        <taxon>Mammalia</taxon>
        <taxon>Eutheria</taxon>
        <taxon>Laurasiatheria</taxon>
        <taxon>Artiodactyla</taxon>
        <taxon>Ruminantia</taxon>
        <taxon>Pecora</taxon>
        <taxon>Cervidae</taxon>
        <taxon>Cervinae</taxon>
        <taxon>Cervus</taxon>
    </lineage>
</organism>
<dbReference type="Pfam" id="PF24973">
    <property type="entry name" value="EGF_LMN_ATRN"/>
    <property type="match status" value="2"/>
</dbReference>
<dbReference type="GO" id="GO:0061371">
    <property type="term" value="P:determination of heart left/right asymmetry"/>
    <property type="evidence" value="ECO:0007669"/>
    <property type="project" value="UniProtKB-ARBA"/>
</dbReference>
<feature type="domain" description="EGF-like" evidence="23">
    <location>
        <begin position="674"/>
        <end position="707"/>
    </location>
</feature>
<dbReference type="InterPro" id="IPR015915">
    <property type="entry name" value="Kelch-typ_b-propeller"/>
</dbReference>
<evidence type="ECO:0000256" key="6">
    <source>
        <dbReference type="ARBA" id="ARBA00022729"/>
    </source>
</evidence>
<dbReference type="FunFam" id="2.60.120.290:FF:000023">
    <property type="entry name" value="Multiple epidermal growth factor-like domains 8"/>
    <property type="match status" value="1"/>
</dbReference>
<proteinExistence type="predicted"/>
<keyword evidence="11 18" id="KW-1015">Disulfide bond</keyword>
<feature type="domain" description="Laminin EGF-like" evidence="24">
    <location>
        <begin position="1715"/>
        <end position="1765"/>
    </location>
</feature>
<dbReference type="InterPro" id="IPR000742">
    <property type="entry name" value="EGF"/>
</dbReference>
<dbReference type="PANTHER" id="PTHR46093:SF16">
    <property type="entry name" value="MULTIPLE EGF-LIKE-DOMAINS 8"/>
    <property type="match status" value="1"/>
</dbReference>
<dbReference type="SUPFAM" id="SSF57196">
    <property type="entry name" value="EGF/Laminin"/>
    <property type="match status" value="3"/>
</dbReference>
<evidence type="ECO:0000256" key="4">
    <source>
        <dbReference type="ARBA" id="ARBA00022553"/>
    </source>
</evidence>
<feature type="disulfide bond" evidence="17">
    <location>
        <begin position="534"/>
        <end position="561"/>
    </location>
</feature>
<dbReference type="OrthoDB" id="263283at2759"/>
<keyword evidence="26" id="KW-1185">Reference proteome</keyword>
<dbReference type="Pfam" id="PF24981">
    <property type="entry name" value="Beta-prop_ATRN-LZTR1"/>
    <property type="match status" value="2"/>
</dbReference>
<feature type="compositionally biased region" description="Pro residues" evidence="20">
    <location>
        <begin position="2918"/>
        <end position="2931"/>
    </location>
</feature>
<feature type="compositionally biased region" description="Gly residues" evidence="20">
    <location>
        <begin position="3212"/>
        <end position="3222"/>
    </location>
</feature>
<evidence type="ECO:0000259" key="24">
    <source>
        <dbReference type="PROSITE" id="PS50027"/>
    </source>
</evidence>
<evidence type="ECO:0000256" key="17">
    <source>
        <dbReference type="PROSITE-ProRule" id="PRU00059"/>
    </source>
</evidence>
<sequence length="3236" mass="347026">NQELQGREEKLRGGLWNQGEFSRGSEEGLSGPLFQDWVFLTRFCFLSDYGRLDFRFRYPEAKCCQNILLYFDDPSQWPAVYKAGDKDCLAKESVIRPENNQVINLTTQYAWSGCQVVSEEGTRYLSCSSGRSFRSVRERWWYIALSKCGGDGLQLEYEMVLTNGKSFWTRHFSADEFAGVCPFLSLPVLPSVLSLLFFCIYWGQYATDGIGNESLKILAKLLFSSSFLIFLLMLILLGKGFTVTRGRISHSGSVKLSVYMTLYTLTHVALLIYEAEFFDPGQVLYTYESPAGYGLIGLQVAAYVWFSYAVLVSLRHFPEKQPFYVPFFAAYTLWFFAVPVMALIANFGIPKWAREKIVNGIQLGIHLYAHGVFLIMTRPSAANKNFPYHVRTSQIASAGAPGPGGSQSADKAFPQHVYGNVTFISDSVPNFTELFSIPPPASCDRYCEATLDSETFPWISVTSDPYSAPLSPSRRPSLRGLQGFKRGGRPSPGLYDPSVREEAAMALGRALAAALAISLAVLGPLSPGAQAGDCKGQRQVLREAPGFVTDGAGNYSVNGNCEWLIEAPSSQHRILLDFLFLDTECTYDYLFVYDGDSPRGPLLASLSGSTRPPPIEASSGKMLLHLFSDANYNLLGFNASFRFSLCPGGCRSHGQCQPPGVCVCEPGWGGPDCGLQECSAYCGSHGTCASHLGPCRCEPGFLGRACDLHLWENQGAGWWHNVSAGDPAFSARIGAAGAFLSPPGLLAVFGGQDLNRALGDLVLYNFSANTWERWDLSPAPAARHSHVAVAWAGSLVLMGGELADGTLTSDIWAFNPMGGGRWELLAPPASSPSGPPGLAGHAAALVDNTWLYVSGGRTQHDLFSSGLFRFRLDGTSGGYWEQVMPAGGRPPAATGHSMVFHAPSRALLVHGGHRPSTARFSVRVNSTELFHVDRRVWTTLKGRDGLQGPRERAFHTASVLGNYMVVYGGNVHTHYQEEKCYEDGIFFYHLGCHQWVSGAELAPPGTPEGRAAPPSGRYSHVAAVLGGSVLLVAGGYSGRPRGDLMAYKVPPFVFQAPAPDYHLDYCSMYTDHSVCSRDPECSWCQGACQAALPPGTPSGACPAASCLGLGRLLGDCQACLAFSSSAAPPRGPGALGWCVHNESCLPRPEQARCRGEQISGTVGWWGPAPVFVTSLEACVTQSFLPGLHLLTFQQPPNASQPDKVLIVRSTTITLTPSSETDVSLVYRGFIHPLLPGGPGGSGAEDVAVWARAQRLHVLARMARGPDTENMEEVGRWVAQQEKETRRLQRPGSARLFPLPGRGHKYAVEIRGQLNGSAGPGHSELTLLWDRTGVPGGSEISFFFLEPYRSSACASYSSCLGCLADQGCGWCLASATCHLRQSGAHCGDAGAGGSLLVLVPALCPLCEEHRDCHACTQDPFCEWHQSTSRKGDAACSRRGRGRGALKSPEECPPLCSQRLTCDDCLANSSQCAWCQSTHTCFMFAAYLARYPHGGCRGWDDSVHSEPRCRSCDRFLTCHECLQSHECGWCGNEDNPTLGRCLQGDFSGPLSGGNCSLWVGEGLGLSVALPARWAYARCPDVDECRLGLARCHLRATCLNTPLSYECHCQRGYQGDGVTYCNRTCLEDCGHGVCSGPPDFTCVCDLGWTSDLPPPTPAPGPPAPRCSRDCGCNFHSHCHKRGPGFCDECQDWTWGDHCERCRPGSFGNATGSGGCRPCQCNGHGDPRRGHCDNLSGLCFCQDHTEGAHCQLCSPGYYGDPRAGGSCFRECGGRALLTNVSSVALGSRRFGGLLPAGGGAARAGPGLSYCVWVVSATEVLQPCAPGTLCPPLTLTFSPDSSTPCTLSYVLAFDGFPRFLDTGVVQSDRSLIAAFCGQRRDRPLTVQALSGLLVLHWEANGSSSWGFNASVGSARCGSGGPGSCPVPQECVPQDGVPGAGLCRCPQGWAGPHCRMAVCPENCNAHNGAGTCNQSLGLCVCAEGFGGPDCATKLDGGQLVWETLMDSRLSADTASRFLHRLGHTMVEGPDATLWMFGGLGLPQGLLGNLYRYSASERRWTQMLAGAEDGGPGPSPRSFHAAAYVPAGRGAMYLLGGLTAGGVARDFWVLNLTTLQWRQEKAPQTVELPAVAGHTLTARRGLSLLLVGGYSPENGFNQQLLEYQLATGTWVSGAQSGTPPTGLYGHSAVYHEATDSLYVFGGFRFHVELAAPSPELYSLHCPDRTWSLLAPSQGAKPRPRLFHASALLGDTMVVLGGRSEPDEFSSDVLLYLVNCNTWLLPDLIGPASVGPPMEESVAHAVAAVGGRLYISGGFGGVALGRLLALTLPPDPCRLLPSPEACNQTGACTWCHGACLSGDQAHRLGCGGAPCSPMPHSPEECRRLRTCGECLARHPRTLQPGDGEASAPRCKWCTNCPEGACIGRNGSCTSENDCRINQREVFWAGNCSEAVCGAADCEQCTREGKCMWTRQFKRTGETRRILSVQPTYDWTCFSHSLLNVSPMPVESSPPLPCPTPCHLLPNCTSCLDSKGADGGWQHCVWSSSLQQCLSPSYLPLRCMAGGCGRLLRGPESCSLGCAQATQCALCLRRPHCGWCTWGGQDGGGRCLEGGLSGPRDGLTCGRPGASWAFLSCPPEDECANGHHDCNETQNCHDRPHGYECSCKAGYTMDNVTGLCRPVCAQGCVNGSCVEPDHCRCHFGFVGRNCSTECRCNRHSDCAGVGARDHCLLCHNHTKVEHWVTEGPSEDEAVCVNCQNNSYGDKCESCLHGYFLLDGKCTKCQCNGHADTCNEQDGTGCPCQNNTETGTCQGSSPSDRRDCYKYQCAKCRESFHGSPLGGQQCYRLISVEQEYCLDPTSQTNCFHEPKRRALGPGRTVLFGVQPKFTNVDIRLTLDVTFGAVDLYVSTSYDTFVVRVAPDTGVHTVHIQPPPPPPPPPPPADGGPRGPGDPGGPGAGGGPVTPAEPRVREVWPRGLITYVTVTEPSAVLVVRGVRDRLVITYPHEHHTLKSSRFYLLLLGVGDPSGPSANGSADSQGLLFFRQDQAHIDLFVFFSVFFSCFFLFLSLCVLLWKAKQALDHRQEQRRHLQEMTKMASRPFAKVTVCFPPDPAALAPAWKPAGLPPPAFRRSEPFLAPLLLTGAGGPWGPVGGGCCPPAIATTTAGLRAGPITLEPTEDGMAGVATLLLQLPGGPHAPNGACLGSALVTLRHRLHEYCGGGGGAGGSGHGAGAGRKGLLSQDNLTSMSL</sequence>
<dbReference type="InterPro" id="IPR019336">
    <property type="entry name" value="GPR180/TMEM145_TM"/>
</dbReference>
<evidence type="ECO:0000256" key="9">
    <source>
        <dbReference type="ARBA" id="ARBA00022989"/>
    </source>
</evidence>
<feature type="transmembrane region" description="Helical" evidence="21">
    <location>
        <begin position="217"/>
        <end position="236"/>
    </location>
</feature>
<dbReference type="FunFam" id="2.120.10.80:FF:000069">
    <property type="entry name" value="Multiple epidermal growth factor-like domains protein 8"/>
    <property type="match status" value="1"/>
</dbReference>
<keyword evidence="4" id="KW-0597">Phosphoprotein</keyword>
<keyword evidence="7" id="KW-0677">Repeat</keyword>
<dbReference type="InterPro" id="IPR035914">
    <property type="entry name" value="Sperma_CUB_dom_sf"/>
</dbReference>
<dbReference type="PROSITE" id="PS01180">
    <property type="entry name" value="CUB"/>
    <property type="match status" value="2"/>
</dbReference>
<dbReference type="InterPro" id="IPR000859">
    <property type="entry name" value="CUB_dom"/>
</dbReference>
<dbReference type="FunFam" id="2.10.25.10:FF:000191">
    <property type="entry name" value="Multiple epidermal growth factor-like domains 8"/>
    <property type="match status" value="1"/>
</dbReference>
<dbReference type="InterPro" id="IPR002165">
    <property type="entry name" value="Plexin_repeat"/>
</dbReference>
<keyword evidence="3 18" id="KW-0245">EGF-like domain</keyword>
<feature type="compositionally biased region" description="Gly residues" evidence="20">
    <location>
        <begin position="2933"/>
        <end position="2949"/>
    </location>
</feature>
<dbReference type="InterPro" id="IPR056863">
    <property type="entry name" value="LMN_ATRN_NET-like_EGF"/>
</dbReference>
<feature type="transmembrane region" description="Helical" evidence="21">
    <location>
        <begin position="293"/>
        <end position="311"/>
    </location>
</feature>
<feature type="domain" description="EGF-like" evidence="23">
    <location>
        <begin position="1578"/>
        <end position="1619"/>
    </location>
</feature>
<dbReference type="Pfam" id="PF01437">
    <property type="entry name" value="PSI"/>
    <property type="match status" value="1"/>
</dbReference>
<evidence type="ECO:0000313" key="25">
    <source>
        <dbReference type="EMBL" id="OWK16214.1"/>
    </source>
</evidence>
<dbReference type="GO" id="GO:0007186">
    <property type="term" value="P:G protein-coupled receptor signaling pathway"/>
    <property type="evidence" value="ECO:0007669"/>
    <property type="project" value="InterPro"/>
</dbReference>
<feature type="region of interest" description="Disordered" evidence="20">
    <location>
        <begin position="3212"/>
        <end position="3236"/>
    </location>
</feature>
<comment type="subcellular location">
    <subcellularLocation>
        <location evidence="1">Membrane</location>
        <topology evidence="1">Single-pass type I membrane protein</topology>
    </subcellularLocation>
</comment>
<dbReference type="FunFam" id="2.120.10.80:FF:000030">
    <property type="entry name" value="Multiple epidermal growth factor-like domains 8"/>
    <property type="match status" value="1"/>
</dbReference>
<evidence type="ECO:0000256" key="21">
    <source>
        <dbReference type="SAM" id="Phobius"/>
    </source>
</evidence>
<dbReference type="Gene3D" id="2.10.25.10">
    <property type="entry name" value="Laminin"/>
    <property type="match status" value="6"/>
</dbReference>
<feature type="disulfide bond" evidence="19">
    <location>
        <begin position="1698"/>
        <end position="1712"/>
    </location>
</feature>
<dbReference type="InterPro" id="IPR002049">
    <property type="entry name" value="LE_dom"/>
</dbReference>
<evidence type="ECO:0000313" key="26">
    <source>
        <dbReference type="Proteomes" id="UP000242450"/>
    </source>
</evidence>
<dbReference type="PROSITE" id="PS00010">
    <property type="entry name" value="ASX_HYDROXYL"/>
    <property type="match status" value="2"/>
</dbReference>
<dbReference type="FunFam" id="2.120.10.80:FF:000033">
    <property type="entry name" value="Multiple epidermal growth factor-like domains 8"/>
    <property type="match status" value="1"/>
</dbReference>
<dbReference type="InterPro" id="IPR053880">
    <property type="entry name" value="GPR180-like_N"/>
</dbReference>
<feature type="domain" description="CUB" evidence="22">
    <location>
        <begin position="1767"/>
        <end position="1909"/>
    </location>
</feature>
<dbReference type="SUPFAM" id="SSF49854">
    <property type="entry name" value="Spermadhesin, CUB domain"/>
    <property type="match status" value="1"/>
</dbReference>
<dbReference type="InterPro" id="IPR056737">
    <property type="entry name" value="Beta-prop_ATRN-MKLN-like"/>
</dbReference>
<keyword evidence="13 19" id="KW-0424">Laminin EGF-like domain</keyword>
<dbReference type="FunFam" id="2.120.10.80:FF:000051">
    <property type="entry name" value="Multiple epidermal growth factor-like domains protein 8"/>
    <property type="match status" value="1"/>
</dbReference>
<feature type="transmembrane region" description="Helical" evidence="21">
    <location>
        <begin position="323"/>
        <end position="345"/>
    </location>
</feature>
<dbReference type="Pfam" id="PF10192">
    <property type="entry name" value="GPR180-TMEM145_TM"/>
    <property type="match status" value="1"/>
</dbReference>
<dbReference type="PROSITE" id="PS01187">
    <property type="entry name" value="EGF_CA"/>
    <property type="match status" value="1"/>
</dbReference>
<keyword evidence="10 21" id="KW-0472">Membrane</keyword>
<protein>
    <recommendedName>
        <fullName evidence="15">Multiple epidermal growth factor-like domains protein 8</fullName>
    </recommendedName>
    <alternativeName>
        <fullName evidence="16">Epidermal growth factor-like protein 4</fullName>
    </alternativeName>
</protein>
<evidence type="ECO:0000256" key="19">
    <source>
        <dbReference type="PROSITE-ProRule" id="PRU00460"/>
    </source>
</evidence>
<evidence type="ECO:0000259" key="23">
    <source>
        <dbReference type="PROSITE" id="PS50026"/>
    </source>
</evidence>
<feature type="disulfide bond" evidence="18">
    <location>
        <begin position="697"/>
        <end position="706"/>
    </location>
</feature>
<evidence type="ECO:0000256" key="7">
    <source>
        <dbReference type="ARBA" id="ARBA00022737"/>
    </source>
</evidence>
<keyword evidence="12" id="KW-0325">Glycoprotein</keyword>
<dbReference type="FunFam" id="2.10.25.10:FF:000331">
    <property type="entry name" value="Multiple epidermal growth factor-like domains 8"/>
    <property type="match status" value="1"/>
</dbReference>
<dbReference type="FunFam" id="2.10.25.10:FF:000202">
    <property type="entry name" value="Multiple epidermal growth factor-like domains 8"/>
    <property type="match status" value="1"/>
</dbReference>
<feature type="domain" description="EGF-like" evidence="23">
    <location>
        <begin position="2626"/>
        <end position="2664"/>
    </location>
</feature>
<keyword evidence="8" id="KW-0106">Calcium</keyword>
<evidence type="ECO:0000256" key="5">
    <source>
        <dbReference type="ARBA" id="ARBA00022692"/>
    </source>
</evidence>
<evidence type="ECO:0000259" key="22">
    <source>
        <dbReference type="PROSITE" id="PS01180"/>
    </source>
</evidence>
<dbReference type="PROSITE" id="PS01186">
    <property type="entry name" value="EGF_2"/>
    <property type="match status" value="3"/>
</dbReference>
<evidence type="ECO:0000256" key="1">
    <source>
        <dbReference type="ARBA" id="ARBA00004479"/>
    </source>
</evidence>
<feature type="domain" description="EGF-like" evidence="23">
    <location>
        <begin position="1907"/>
        <end position="1949"/>
    </location>
</feature>
<evidence type="ECO:0000256" key="11">
    <source>
        <dbReference type="ARBA" id="ARBA00023157"/>
    </source>
</evidence>
<feature type="compositionally biased region" description="Polar residues" evidence="20">
    <location>
        <begin position="3227"/>
        <end position="3236"/>
    </location>
</feature>
<dbReference type="InterPro" id="IPR011043">
    <property type="entry name" value="Gal_Oxase/kelch_b-propeller"/>
</dbReference>
<evidence type="ECO:0000256" key="14">
    <source>
        <dbReference type="ARBA" id="ARBA00053684"/>
    </source>
</evidence>
<keyword evidence="2" id="KW-0880">Kelch repeat</keyword>
<gene>
    <name evidence="25" type="ORF">Celaphus_00004535</name>
</gene>
<dbReference type="Proteomes" id="UP000242450">
    <property type="component" value="Chromosome 4"/>
</dbReference>
<feature type="transmembrane region" description="Helical" evidence="21">
    <location>
        <begin position="3039"/>
        <end position="3061"/>
    </location>
</feature>
<dbReference type="FunFam" id="2.10.25.10:FF:000207">
    <property type="entry name" value="Multiple epidermal growth factor-like domains 8"/>
    <property type="match status" value="1"/>
</dbReference>
<feature type="region of interest" description="Disordered" evidence="20">
    <location>
        <begin position="2913"/>
        <end position="2954"/>
    </location>
</feature>
<evidence type="ECO:0000256" key="16">
    <source>
        <dbReference type="ARBA" id="ARBA00078817"/>
    </source>
</evidence>
<accession>A0A212DDJ4</accession>
<dbReference type="InterPro" id="IPR000152">
    <property type="entry name" value="EGF-type_Asp/Asn_hydroxyl_site"/>
</dbReference>
<evidence type="ECO:0000256" key="3">
    <source>
        <dbReference type="ARBA" id="ARBA00022536"/>
    </source>
</evidence>
<dbReference type="Gene3D" id="2.120.10.80">
    <property type="entry name" value="Kelch-type beta propeller"/>
    <property type="match status" value="4"/>
</dbReference>
<keyword evidence="9 21" id="KW-1133">Transmembrane helix</keyword>
<keyword evidence="6" id="KW-0732">Signal</keyword>
<dbReference type="InterPro" id="IPR024731">
    <property type="entry name" value="NELL2-like_EGF"/>
</dbReference>
<dbReference type="PROSITE" id="PS01248">
    <property type="entry name" value="EGF_LAM_1"/>
    <property type="match status" value="3"/>
</dbReference>
<dbReference type="GO" id="GO:0048705">
    <property type="term" value="P:skeletal system morphogenesis"/>
    <property type="evidence" value="ECO:0007669"/>
    <property type="project" value="UniProtKB-ARBA"/>
</dbReference>
<comment type="caution">
    <text evidence="18">Lacks conserved residue(s) required for the propagation of feature annotation.</text>
</comment>
<feature type="disulfide bond" evidence="18">
    <location>
        <begin position="1939"/>
        <end position="1948"/>
    </location>
</feature>
<feature type="transmembrane region" description="Helical" evidence="21">
    <location>
        <begin position="256"/>
        <end position="273"/>
    </location>
</feature>
<dbReference type="CDD" id="cd00054">
    <property type="entry name" value="EGF_CA"/>
    <property type="match status" value="2"/>
</dbReference>
<dbReference type="EMBL" id="MKHE01000004">
    <property type="protein sequence ID" value="OWK16214.1"/>
    <property type="molecule type" value="Genomic_DNA"/>
</dbReference>
<dbReference type="CDD" id="cd00041">
    <property type="entry name" value="CUB"/>
    <property type="match status" value="1"/>
</dbReference>
<feature type="transmembrane region" description="Helical" evidence="21">
    <location>
        <begin position="177"/>
        <end position="205"/>
    </location>
</feature>
<dbReference type="PROSITE" id="PS50026">
    <property type="entry name" value="EGF_3"/>
    <property type="match status" value="4"/>
</dbReference>
<dbReference type="SUPFAM" id="SSF50965">
    <property type="entry name" value="Galactose oxidase, central domain"/>
    <property type="match status" value="1"/>
</dbReference>
<keyword evidence="5 21" id="KW-0812">Transmembrane</keyword>
<dbReference type="PROSITE" id="PS00022">
    <property type="entry name" value="EGF_1"/>
    <property type="match status" value="3"/>
</dbReference>
<evidence type="ECO:0000256" key="15">
    <source>
        <dbReference type="ARBA" id="ARBA00070400"/>
    </source>
</evidence>
<dbReference type="SUPFAM" id="SSF117281">
    <property type="entry name" value="Kelch motif"/>
    <property type="match status" value="1"/>
</dbReference>
<feature type="non-terminal residue" evidence="25">
    <location>
        <position position="1"/>
    </location>
</feature>
<reference evidence="25 26" key="1">
    <citation type="journal article" date="2018" name="Mol. Genet. Genomics">
        <title>The red deer Cervus elaphus genome CerEla1.0: sequencing, annotating, genes, and chromosomes.</title>
        <authorList>
            <person name="Bana N.A."/>
            <person name="Nyiri A."/>
            <person name="Nagy J."/>
            <person name="Frank K."/>
            <person name="Nagy T."/>
            <person name="Steger V."/>
            <person name="Schiller M."/>
            <person name="Lakatos P."/>
            <person name="Sugar L."/>
            <person name="Horn P."/>
            <person name="Barta E."/>
            <person name="Orosz L."/>
        </authorList>
    </citation>
    <scope>NUCLEOTIDE SEQUENCE [LARGE SCALE GENOMIC DNA]</scope>
    <source>
        <strain evidence="25">Hungarian</strain>
    </source>
</reference>
<feature type="domain" description="CUB" evidence="22">
    <location>
        <begin position="534"/>
        <end position="644"/>
    </location>
</feature>
<evidence type="ECO:0000256" key="2">
    <source>
        <dbReference type="ARBA" id="ARBA00022441"/>
    </source>
</evidence>
<comment type="caution">
    <text evidence="25">The sequence shown here is derived from an EMBL/GenBank/DDBJ whole genome shotgun (WGS) entry which is preliminary data.</text>
</comment>
<dbReference type="InterPro" id="IPR016201">
    <property type="entry name" value="PSI"/>
</dbReference>
<dbReference type="SMART" id="SM00179">
    <property type="entry name" value="EGF_CA"/>
    <property type="match status" value="2"/>
</dbReference>
<dbReference type="Gene3D" id="2.60.120.290">
    <property type="entry name" value="Spermadhesin, CUB domain"/>
    <property type="match status" value="1"/>
</dbReference>
<dbReference type="Pfam" id="PF12947">
    <property type="entry name" value="EGF_3"/>
    <property type="match status" value="1"/>
</dbReference>
<comment type="function">
    <text evidence="14">Acts as a negative regulator of hedgehog signaling.</text>
</comment>
<evidence type="ECO:0000256" key="12">
    <source>
        <dbReference type="ARBA" id="ARBA00023180"/>
    </source>
</evidence>
<evidence type="ECO:0000256" key="10">
    <source>
        <dbReference type="ARBA" id="ARBA00023136"/>
    </source>
</evidence>
<evidence type="ECO:0000256" key="18">
    <source>
        <dbReference type="PROSITE-ProRule" id="PRU00076"/>
    </source>
</evidence>
<feature type="disulfide bond" evidence="19">
    <location>
        <begin position="1686"/>
        <end position="1695"/>
    </location>
</feature>
<evidence type="ECO:0000256" key="20">
    <source>
        <dbReference type="SAM" id="MobiDB-lite"/>
    </source>
</evidence>
<dbReference type="GO" id="GO:0005509">
    <property type="term" value="F:calcium ion binding"/>
    <property type="evidence" value="ECO:0007669"/>
    <property type="project" value="InterPro"/>
</dbReference>
<dbReference type="SMART" id="SM00423">
    <property type="entry name" value="PSI"/>
    <property type="match status" value="9"/>
</dbReference>
<name>A0A212DDJ4_CEREH</name>
<dbReference type="Pfam" id="PF00431">
    <property type="entry name" value="CUB"/>
    <property type="match status" value="1"/>
</dbReference>
<dbReference type="CDD" id="cd00055">
    <property type="entry name" value="EGF_Lam"/>
    <property type="match status" value="2"/>
</dbReference>
<dbReference type="Pfam" id="PF21892">
    <property type="entry name" value="TMEM145_N"/>
    <property type="match status" value="1"/>
</dbReference>
<dbReference type="GO" id="GO:0035108">
    <property type="term" value="P:limb morphogenesis"/>
    <property type="evidence" value="ECO:0007669"/>
    <property type="project" value="UniProtKB-ARBA"/>
</dbReference>
<evidence type="ECO:0000256" key="13">
    <source>
        <dbReference type="ARBA" id="ARBA00023292"/>
    </source>
</evidence>
<dbReference type="SMART" id="SM00180">
    <property type="entry name" value="EGF_Lam"/>
    <property type="match status" value="3"/>
</dbReference>
<dbReference type="PROSITE" id="PS50027">
    <property type="entry name" value="EGF_LAM_2"/>
    <property type="match status" value="2"/>
</dbReference>
<dbReference type="PANTHER" id="PTHR46093">
    <property type="entry name" value="ACYL-COA-BINDING DOMAIN-CONTAINING PROTEIN 5"/>
    <property type="match status" value="1"/>
</dbReference>
<dbReference type="InterPro" id="IPR018097">
    <property type="entry name" value="EGF_Ca-bd_CS"/>
</dbReference>
<feature type="disulfide bond" evidence="19">
    <location>
        <begin position="1749"/>
        <end position="1763"/>
    </location>
</feature>
<dbReference type="GO" id="GO:0048598">
    <property type="term" value="P:embryonic morphogenesis"/>
    <property type="evidence" value="ECO:0007669"/>
    <property type="project" value="UniProtKB-ARBA"/>
</dbReference>
<dbReference type="GO" id="GO:0016020">
    <property type="term" value="C:membrane"/>
    <property type="evidence" value="ECO:0007669"/>
    <property type="project" value="UniProtKB-SubCell"/>
</dbReference>
<dbReference type="GO" id="GO:0019236">
    <property type="term" value="P:response to pheromone"/>
    <property type="evidence" value="ECO:0007669"/>
    <property type="project" value="InterPro"/>
</dbReference>
<evidence type="ECO:0000256" key="8">
    <source>
        <dbReference type="ARBA" id="ARBA00022837"/>
    </source>
</evidence>
<feature type="disulfide bond" evidence="19">
    <location>
        <begin position="1737"/>
        <end position="1746"/>
    </location>
</feature>
<dbReference type="GO" id="GO:0002009">
    <property type="term" value="P:morphogenesis of an epithelium"/>
    <property type="evidence" value="ECO:0007669"/>
    <property type="project" value="UniProtKB-ARBA"/>
</dbReference>